<organism evidence="5 6">
    <name type="scientific">Kazachstania africana (strain ATCC 22294 / BCRC 22015 / CBS 2517 / CECT 1963 / NBRC 1671 / NRRL Y-8276)</name>
    <name type="common">Yeast</name>
    <name type="synonym">Kluyveromyces africanus</name>
    <dbReference type="NCBI Taxonomy" id="1071382"/>
    <lineage>
        <taxon>Eukaryota</taxon>
        <taxon>Fungi</taxon>
        <taxon>Dikarya</taxon>
        <taxon>Ascomycota</taxon>
        <taxon>Saccharomycotina</taxon>
        <taxon>Saccharomycetes</taxon>
        <taxon>Saccharomycetales</taxon>
        <taxon>Saccharomycetaceae</taxon>
        <taxon>Kazachstania</taxon>
    </lineage>
</organism>
<evidence type="ECO:0000256" key="2">
    <source>
        <dbReference type="SAM" id="Phobius"/>
    </source>
</evidence>
<dbReference type="PANTHER" id="PTHR10900:SF125">
    <property type="entry name" value="FAS1 DOMAIN-CONTAINING PROTEIN YLR001C"/>
    <property type="match status" value="1"/>
</dbReference>
<feature type="signal peptide" evidence="3">
    <location>
        <begin position="1"/>
        <end position="21"/>
    </location>
</feature>
<dbReference type="AlphaFoldDB" id="H2AYJ7"/>
<name>H2AYJ7_KAZAF</name>
<feature type="domain" description="FAS1" evidence="4">
    <location>
        <begin position="452"/>
        <end position="590"/>
    </location>
</feature>
<sequence length="836" mass="94084">MSKFMQFFAILTFCVHTFVNARHIKNEFTTVIDILSDNVEFSTFLRVVQRKGYVSYLNDLDDFTLIVPFNSAFIDNFDMSKFDIENYIVYNRTLYTKDFDKQTLVISESVKYPLVFSGGDGDGSFEVNTIPIIESDLVPNFQNAVIQGIPDLIFNPPSIYDLLTVMGSKSETCDHLERLLGQVKQLDSMIQNATILVPSDKNFENQFNAVELDYLLNAFQSFDQVNEVIQERWKDDIITLLKNLVVGSIIGGTVDIGVKNLNNEVLLMESNELGSKLTVNSTSLSTDPNRIYDTGIAHLFRDLDVLNHGLSFDAEKYLLGLNSSVFVDEIYIRKLENLIQDNRQNLTIFVSKSSQSDSNGFARSTLLYHFVEEQIWLESEFPGVYDEHSSTKLFSSAFCSSNKRLGGNCQRLKITKSKNGYEINGGQKILHSTPYQVGNTLIYVINEALTLPGELLQSIPRFDSCSQSIFFLRQSRLLDLESNHKGYTVFLPCFDSWNKLGLNLEYIRGNSSAVELIMKNYIVDGLIYTNGGNVTVDTRNLLGESSRVIMTENREEMSSNISSLKSSIQLKKNYDVMFNQGVIHPIDTVPVPKELDISLKDLINTTGTYPLIDLIESFPNLSGILSRNNSTDFSILVPTMSSLDVEGINADYKNLAKFLKLHIIMGNTTKHLLSCNEEDEILTILGQKLKCKNLQSSGQFLQFENNEENQVRILNKGCSTEKENSCIFLIDRPLSVDWLEKEHYHFTLPIVAIGLGIVLGVMFIVSLLGCLLVVRVGKEDRPSDDESFSNDEAGNVTQPLLPPQRVEAAPSEENTPIDQGYSSNSVSKPINVSRRP</sequence>
<keyword evidence="3" id="KW-0732">Signal</keyword>
<dbReference type="InterPro" id="IPR036378">
    <property type="entry name" value="FAS1_dom_sf"/>
</dbReference>
<dbReference type="KEGG" id="kaf:KAFR_0H03640"/>
<evidence type="ECO:0000313" key="6">
    <source>
        <dbReference type="Proteomes" id="UP000005220"/>
    </source>
</evidence>
<feature type="compositionally biased region" description="Polar residues" evidence="1">
    <location>
        <begin position="812"/>
        <end position="830"/>
    </location>
</feature>
<dbReference type="Gene3D" id="2.30.180.10">
    <property type="entry name" value="FAS1 domain"/>
    <property type="match status" value="2"/>
</dbReference>
<dbReference type="Pfam" id="PF02469">
    <property type="entry name" value="Fasciclin"/>
    <property type="match status" value="2"/>
</dbReference>
<feature type="domain" description="FAS1" evidence="4">
    <location>
        <begin position="28"/>
        <end position="153"/>
    </location>
</feature>
<accession>H2AYJ7</accession>
<proteinExistence type="predicted"/>
<evidence type="ECO:0000256" key="3">
    <source>
        <dbReference type="SAM" id="SignalP"/>
    </source>
</evidence>
<dbReference type="GeneID" id="13883385"/>
<reference evidence="5 6" key="1">
    <citation type="journal article" date="2011" name="Proc. Natl. Acad. Sci. U.S.A.">
        <title>Evolutionary erosion of yeast sex chromosomes by mating-type switching accidents.</title>
        <authorList>
            <person name="Gordon J.L."/>
            <person name="Armisen D."/>
            <person name="Proux-Wera E."/>
            <person name="Oheigeartaigh S.S."/>
            <person name="Byrne K.P."/>
            <person name="Wolfe K.H."/>
        </authorList>
    </citation>
    <scope>NUCLEOTIDE SEQUENCE [LARGE SCALE GENOMIC DNA]</scope>
    <source>
        <strain evidence="6">ATCC 22294 / BCRC 22015 / CBS 2517 / CECT 1963 / NBRC 1671 / NRRL Y-8276</strain>
    </source>
</reference>
<dbReference type="HOGENOM" id="CLU_008441_0_0_1"/>
<dbReference type="STRING" id="1071382.H2AYJ7"/>
<feature type="chain" id="PRO_5003560035" description="FAS1 domain-containing protein" evidence="3">
    <location>
        <begin position="22"/>
        <end position="836"/>
    </location>
</feature>
<evidence type="ECO:0000313" key="5">
    <source>
        <dbReference type="EMBL" id="CCF59774.1"/>
    </source>
</evidence>
<dbReference type="OrthoDB" id="286301at2759"/>
<gene>
    <name evidence="5" type="primary">KAFR0H03640</name>
    <name evidence="5" type="ORF">KAFR_0H03640</name>
</gene>
<evidence type="ECO:0000259" key="4">
    <source>
        <dbReference type="PROSITE" id="PS50213"/>
    </source>
</evidence>
<dbReference type="InParanoid" id="H2AYJ7"/>
<dbReference type="EMBL" id="HE650828">
    <property type="protein sequence ID" value="CCF59774.1"/>
    <property type="molecule type" value="Genomic_DNA"/>
</dbReference>
<keyword evidence="2" id="KW-0812">Transmembrane</keyword>
<dbReference type="InterPro" id="IPR000782">
    <property type="entry name" value="FAS1_domain"/>
</dbReference>
<evidence type="ECO:0000256" key="1">
    <source>
        <dbReference type="SAM" id="MobiDB-lite"/>
    </source>
</evidence>
<dbReference type="PANTHER" id="PTHR10900">
    <property type="entry name" value="PERIOSTIN-RELATED"/>
    <property type="match status" value="1"/>
</dbReference>
<dbReference type="FunCoup" id="H2AYJ7">
    <property type="interactions" value="31"/>
</dbReference>
<keyword evidence="2" id="KW-0472">Membrane</keyword>
<keyword evidence="6" id="KW-1185">Reference proteome</keyword>
<dbReference type="InterPro" id="IPR050904">
    <property type="entry name" value="Adhesion/Biosynth-related"/>
</dbReference>
<dbReference type="RefSeq" id="XP_003958909.1">
    <property type="nucleotide sequence ID" value="XM_003958860.1"/>
</dbReference>
<dbReference type="Proteomes" id="UP000005220">
    <property type="component" value="Chromosome 8"/>
</dbReference>
<dbReference type="eggNOG" id="KOG1437">
    <property type="taxonomic scope" value="Eukaryota"/>
</dbReference>
<feature type="region of interest" description="Disordered" evidence="1">
    <location>
        <begin position="781"/>
        <end position="836"/>
    </location>
</feature>
<feature type="transmembrane region" description="Helical" evidence="2">
    <location>
        <begin position="750"/>
        <end position="774"/>
    </location>
</feature>
<keyword evidence="2" id="KW-1133">Transmembrane helix</keyword>
<protein>
    <recommendedName>
        <fullName evidence="4">FAS1 domain-containing protein</fullName>
    </recommendedName>
</protein>
<dbReference type="PROSITE" id="PS50213">
    <property type="entry name" value="FAS1"/>
    <property type="match status" value="2"/>
</dbReference>
<dbReference type="SUPFAM" id="SSF82153">
    <property type="entry name" value="FAS1 domain"/>
    <property type="match status" value="5"/>
</dbReference>